<comment type="caution">
    <text evidence="1">The sequence shown here is derived from an EMBL/GenBank/DDBJ whole genome shotgun (WGS) entry which is preliminary data.</text>
</comment>
<dbReference type="AlphaFoldDB" id="A0AAV4RS71"/>
<accession>A0AAV4RS71</accession>
<gene>
    <name evidence="1" type="ORF">CEXT_398381</name>
</gene>
<name>A0AAV4RS71_CAEEX</name>
<protein>
    <submittedName>
        <fullName evidence="1">Uncharacterized protein</fullName>
    </submittedName>
</protein>
<evidence type="ECO:0000313" key="1">
    <source>
        <dbReference type="EMBL" id="GIY23120.1"/>
    </source>
</evidence>
<sequence>MDDCQNESRNLKELHWQRACLRKEMISISLFAFRNIEREPFVKVSVSAMTSTEPIREWHSRDCLYREWASLWEVNFKAGL</sequence>
<organism evidence="1 2">
    <name type="scientific">Caerostris extrusa</name>
    <name type="common">Bark spider</name>
    <name type="synonym">Caerostris bankana</name>
    <dbReference type="NCBI Taxonomy" id="172846"/>
    <lineage>
        <taxon>Eukaryota</taxon>
        <taxon>Metazoa</taxon>
        <taxon>Ecdysozoa</taxon>
        <taxon>Arthropoda</taxon>
        <taxon>Chelicerata</taxon>
        <taxon>Arachnida</taxon>
        <taxon>Araneae</taxon>
        <taxon>Araneomorphae</taxon>
        <taxon>Entelegynae</taxon>
        <taxon>Araneoidea</taxon>
        <taxon>Araneidae</taxon>
        <taxon>Caerostris</taxon>
    </lineage>
</organism>
<dbReference type="EMBL" id="BPLR01008237">
    <property type="protein sequence ID" value="GIY23120.1"/>
    <property type="molecule type" value="Genomic_DNA"/>
</dbReference>
<proteinExistence type="predicted"/>
<keyword evidence="2" id="KW-1185">Reference proteome</keyword>
<dbReference type="Proteomes" id="UP001054945">
    <property type="component" value="Unassembled WGS sequence"/>
</dbReference>
<reference evidence="1 2" key="1">
    <citation type="submission" date="2021-06" db="EMBL/GenBank/DDBJ databases">
        <title>Caerostris extrusa draft genome.</title>
        <authorList>
            <person name="Kono N."/>
            <person name="Arakawa K."/>
        </authorList>
    </citation>
    <scope>NUCLEOTIDE SEQUENCE [LARGE SCALE GENOMIC DNA]</scope>
</reference>
<evidence type="ECO:0000313" key="2">
    <source>
        <dbReference type="Proteomes" id="UP001054945"/>
    </source>
</evidence>